<accession>A0A6M2EXB8</accession>
<sequence length="105" mass="11879">MKFLPETALVNHCSSSFEKPVPSVLLSCQCLLVIEKLLILPCGTAKIDIHRMHHLSLSCMLVKGLWNRLYHKGLTSFHYLTMFHFLVGSSQYSSQNASSYYSNSV</sequence>
<proteinExistence type="predicted"/>
<name>A0A6M2EXB8_9ROSI</name>
<dbReference type="AlphaFoldDB" id="A0A6M2EXB8"/>
<reference evidence="1" key="1">
    <citation type="submission" date="2020-03" db="EMBL/GenBank/DDBJ databases">
        <authorList>
            <person name="Zhang R."/>
        </authorList>
    </citation>
    <scope>NUCLEOTIDE SEQUENCE</scope>
</reference>
<protein>
    <submittedName>
        <fullName evidence="1">Uncharacterized protein</fullName>
    </submittedName>
</protein>
<dbReference type="EMBL" id="GILB01007722">
    <property type="protein sequence ID" value="NUU88055.1"/>
    <property type="molecule type" value="Transcribed_RNA"/>
</dbReference>
<organism evidence="1">
    <name type="scientific">Populus davidiana</name>
    <dbReference type="NCBI Taxonomy" id="266767"/>
    <lineage>
        <taxon>Eukaryota</taxon>
        <taxon>Viridiplantae</taxon>
        <taxon>Streptophyta</taxon>
        <taxon>Embryophyta</taxon>
        <taxon>Tracheophyta</taxon>
        <taxon>Spermatophyta</taxon>
        <taxon>Magnoliopsida</taxon>
        <taxon>eudicotyledons</taxon>
        <taxon>Gunneridae</taxon>
        <taxon>Pentapetalae</taxon>
        <taxon>rosids</taxon>
        <taxon>fabids</taxon>
        <taxon>Malpighiales</taxon>
        <taxon>Salicaceae</taxon>
        <taxon>Saliceae</taxon>
        <taxon>Populus</taxon>
    </lineage>
</organism>
<evidence type="ECO:0000313" key="1">
    <source>
        <dbReference type="EMBL" id="NUU88055.1"/>
    </source>
</evidence>